<protein>
    <submittedName>
        <fullName evidence="3">ATP-binding protein</fullName>
    </submittedName>
</protein>
<dbReference type="Pfam" id="PF13581">
    <property type="entry name" value="HATPase_c_2"/>
    <property type="match status" value="1"/>
</dbReference>
<dbReference type="Proteomes" id="UP001602119">
    <property type="component" value="Unassembled WGS sequence"/>
</dbReference>
<dbReference type="RefSeq" id="WP_387344394.1">
    <property type="nucleotide sequence ID" value="NZ_JBIAXI010000015.1"/>
</dbReference>
<reference evidence="3 4" key="1">
    <citation type="submission" date="2024-10" db="EMBL/GenBank/DDBJ databases">
        <title>The Natural Products Discovery Center: Release of the First 8490 Sequenced Strains for Exploring Actinobacteria Biosynthetic Diversity.</title>
        <authorList>
            <person name="Kalkreuter E."/>
            <person name="Kautsar S.A."/>
            <person name="Yang D."/>
            <person name="Bader C.D."/>
            <person name="Teijaro C.N."/>
            <person name="Fluegel L."/>
            <person name="Davis C.M."/>
            <person name="Simpson J.R."/>
            <person name="Lauterbach L."/>
            <person name="Steele A.D."/>
            <person name="Gui C."/>
            <person name="Meng S."/>
            <person name="Li G."/>
            <person name="Viehrig K."/>
            <person name="Ye F."/>
            <person name="Su P."/>
            <person name="Kiefer A.F."/>
            <person name="Nichols A."/>
            <person name="Cepeda A.J."/>
            <person name="Yan W."/>
            <person name="Fan B."/>
            <person name="Jiang Y."/>
            <person name="Adhikari A."/>
            <person name="Zheng C.-J."/>
            <person name="Schuster L."/>
            <person name="Cowan T.M."/>
            <person name="Smanski M.J."/>
            <person name="Chevrette M.G."/>
            <person name="De Carvalho L.P.S."/>
            <person name="Shen B."/>
        </authorList>
    </citation>
    <scope>NUCLEOTIDE SEQUENCE [LARGE SCALE GENOMIC DNA]</scope>
    <source>
        <strain evidence="3 4">NPDC001281</strain>
    </source>
</reference>
<feature type="domain" description="Histidine kinase/HSP90-like ATPase" evidence="2">
    <location>
        <begin position="25"/>
        <end position="127"/>
    </location>
</feature>
<keyword evidence="3" id="KW-0547">Nucleotide-binding</keyword>
<keyword evidence="1" id="KW-0723">Serine/threonine-protein kinase</keyword>
<dbReference type="InterPro" id="IPR036890">
    <property type="entry name" value="HATPase_C_sf"/>
</dbReference>
<evidence type="ECO:0000313" key="4">
    <source>
        <dbReference type="Proteomes" id="UP001602119"/>
    </source>
</evidence>
<organism evidence="3 4">
    <name type="scientific">Microtetraspora fusca</name>
    <dbReference type="NCBI Taxonomy" id="1997"/>
    <lineage>
        <taxon>Bacteria</taxon>
        <taxon>Bacillati</taxon>
        <taxon>Actinomycetota</taxon>
        <taxon>Actinomycetes</taxon>
        <taxon>Streptosporangiales</taxon>
        <taxon>Streptosporangiaceae</taxon>
        <taxon>Microtetraspora</taxon>
    </lineage>
</organism>
<name>A0ABW6VA59_MICFU</name>
<keyword evidence="3" id="KW-0067">ATP-binding</keyword>
<evidence type="ECO:0000313" key="3">
    <source>
        <dbReference type="EMBL" id="MFF4776080.1"/>
    </source>
</evidence>
<accession>A0ABW6VA59</accession>
<keyword evidence="4" id="KW-1185">Reference proteome</keyword>
<dbReference type="PANTHER" id="PTHR35526:SF3">
    <property type="entry name" value="ANTI-SIGMA-F FACTOR RSBW"/>
    <property type="match status" value="1"/>
</dbReference>
<keyword evidence="1" id="KW-0418">Kinase</keyword>
<proteinExistence type="predicted"/>
<dbReference type="InterPro" id="IPR050267">
    <property type="entry name" value="Anti-sigma-factor_SerPK"/>
</dbReference>
<keyword evidence="1" id="KW-0808">Transferase</keyword>
<dbReference type="CDD" id="cd16936">
    <property type="entry name" value="HATPase_RsbW-like"/>
    <property type="match status" value="1"/>
</dbReference>
<dbReference type="Gene3D" id="3.30.565.10">
    <property type="entry name" value="Histidine kinase-like ATPase, C-terminal domain"/>
    <property type="match status" value="1"/>
</dbReference>
<comment type="caution">
    <text evidence="3">The sequence shown here is derived from an EMBL/GenBank/DDBJ whole genome shotgun (WGS) entry which is preliminary data.</text>
</comment>
<gene>
    <name evidence="3" type="ORF">ACFY05_24805</name>
</gene>
<sequence>MDISTRLSDGGFPAWPLPLDATCAEFARSIARALCREFRLPRDVTCDVTLMASELATNALLHAYRTTPPGGGRPEMWAYLRRHAGPEIVFKVFDPVTWKGPLRRPPQSPPTDSTGGRGLHLVDVLTAEHGGRWGVHPTRGRLGASPAPGKAVFFTVPLPVPLPVPLAAPVPLPVPEYAPRLPSERPRPWSRRRCAERIQALLAARGLRAHLSCDGSLRQERGAWQVWVREEWISCRLLDGEAVRLPASDVIEVVERIVRHTEEIPAVCSL</sequence>
<dbReference type="GO" id="GO:0005524">
    <property type="term" value="F:ATP binding"/>
    <property type="evidence" value="ECO:0007669"/>
    <property type="project" value="UniProtKB-KW"/>
</dbReference>
<evidence type="ECO:0000259" key="2">
    <source>
        <dbReference type="Pfam" id="PF13581"/>
    </source>
</evidence>
<dbReference type="PANTHER" id="PTHR35526">
    <property type="entry name" value="ANTI-SIGMA-F FACTOR RSBW-RELATED"/>
    <property type="match status" value="1"/>
</dbReference>
<dbReference type="InterPro" id="IPR003594">
    <property type="entry name" value="HATPase_dom"/>
</dbReference>
<evidence type="ECO:0000256" key="1">
    <source>
        <dbReference type="ARBA" id="ARBA00022527"/>
    </source>
</evidence>
<dbReference type="EMBL" id="JBIAXI010000015">
    <property type="protein sequence ID" value="MFF4776080.1"/>
    <property type="molecule type" value="Genomic_DNA"/>
</dbReference>